<organism evidence="3 4">
    <name type="scientific">Motilibacter deserti</name>
    <dbReference type="NCBI Taxonomy" id="2714956"/>
    <lineage>
        <taxon>Bacteria</taxon>
        <taxon>Bacillati</taxon>
        <taxon>Actinomycetota</taxon>
        <taxon>Actinomycetes</taxon>
        <taxon>Motilibacterales</taxon>
        <taxon>Motilibacteraceae</taxon>
        <taxon>Motilibacter</taxon>
    </lineage>
</organism>
<evidence type="ECO:0000313" key="3">
    <source>
        <dbReference type="EMBL" id="NHC12239.1"/>
    </source>
</evidence>
<comment type="caution">
    <text evidence="3">The sequence shown here is derived from an EMBL/GenBank/DDBJ whole genome shotgun (WGS) entry which is preliminary data.</text>
</comment>
<evidence type="ECO:0000256" key="1">
    <source>
        <dbReference type="SAM" id="MobiDB-lite"/>
    </source>
</evidence>
<dbReference type="PANTHER" id="PTHR42791:SF1">
    <property type="entry name" value="N-ACETYLTRANSFERASE DOMAIN-CONTAINING PROTEIN"/>
    <property type="match status" value="1"/>
</dbReference>
<dbReference type="InterPro" id="IPR000182">
    <property type="entry name" value="GNAT_dom"/>
</dbReference>
<feature type="region of interest" description="Disordered" evidence="1">
    <location>
        <begin position="63"/>
        <end position="106"/>
    </location>
</feature>
<feature type="domain" description="N-acetyltransferase" evidence="2">
    <location>
        <begin position="161"/>
        <end position="219"/>
    </location>
</feature>
<dbReference type="Proteomes" id="UP000800981">
    <property type="component" value="Unassembled WGS sequence"/>
</dbReference>
<name>A0ABX0GRC2_9ACTN</name>
<gene>
    <name evidence="3" type="ORF">G9H71_00395</name>
</gene>
<dbReference type="InterPro" id="IPR052523">
    <property type="entry name" value="Trichothecene_AcTrans"/>
</dbReference>
<reference evidence="3 4" key="1">
    <citation type="submission" date="2020-03" db="EMBL/GenBank/DDBJ databases">
        <title>Two novel Motilibacter sp.</title>
        <authorList>
            <person name="Liu S."/>
        </authorList>
    </citation>
    <scope>NUCLEOTIDE SEQUENCE [LARGE SCALE GENOMIC DNA]</scope>
    <source>
        <strain evidence="3 4">E257</strain>
    </source>
</reference>
<dbReference type="Gene3D" id="3.40.630.30">
    <property type="match status" value="1"/>
</dbReference>
<feature type="compositionally biased region" description="Basic and acidic residues" evidence="1">
    <location>
        <begin position="83"/>
        <end position="94"/>
    </location>
</feature>
<evidence type="ECO:0000259" key="2">
    <source>
        <dbReference type="Pfam" id="PF00583"/>
    </source>
</evidence>
<dbReference type="PANTHER" id="PTHR42791">
    <property type="entry name" value="GNAT FAMILY ACETYLTRANSFERASE"/>
    <property type="match status" value="1"/>
</dbReference>
<keyword evidence="4" id="KW-1185">Reference proteome</keyword>
<protein>
    <submittedName>
        <fullName evidence="3">GNAT family N-acetyltransferase</fullName>
    </submittedName>
</protein>
<dbReference type="SUPFAM" id="SSF55729">
    <property type="entry name" value="Acyl-CoA N-acyltransferases (Nat)"/>
    <property type="match status" value="1"/>
</dbReference>
<proteinExistence type="predicted"/>
<dbReference type="Pfam" id="PF00583">
    <property type="entry name" value="Acetyltransf_1"/>
    <property type="match status" value="1"/>
</dbReference>
<accession>A0ABX0GRC2</accession>
<dbReference type="EMBL" id="JAANNP010000001">
    <property type="protein sequence ID" value="NHC12239.1"/>
    <property type="molecule type" value="Genomic_DNA"/>
</dbReference>
<dbReference type="CDD" id="cd04301">
    <property type="entry name" value="NAT_SF"/>
    <property type="match status" value="1"/>
</dbReference>
<feature type="compositionally biased region" description="Gly residues" evidence="1">
    <location>
        <begin position="68"/>
        <end position="78"/>
    </location>
</feature>
<evidence type="ECO:0000313" key="4">
    <source>
        <dbReference type="Proteomes" id="UP000800981"/>
    </source>
</evidence>
<dbReference type="InterPro" id="IPR016181">
    <property type="entry name" value="Acyl_CoA_acyltransferase"/>
</dbReference>
<sequence length="255" mass="25803">MDLDVSDIRRGEARSVAGVLAAALQDDPGWSAVVPSAAARRRVLQSVLRAAVADAARSGRVLVARPRPGGGGCGGTQGGTQEVTDRRFGGRTGDDTGDDTGDGTGDGTGVLGAAVWLPPGAYPMTAGRKTWAALRLLPAGVRDPGGLRAAAAFGSAVDAAFPAPAEGPVAYLQVLGVRPSAARRGVGRALLAPLLAHPCAVYLETSAPGNVAYYERAGFAVLPGSPAPIGGRGPVMWRMARPSPSEPPASPTTRR</sequence>